<dbReference type="GO" id="GO:0003677">
    <property type="term" value="F:DNA binding"/>
    <property type="evidence" value="ECO:0007669"/>
    <property type="project" value="UniProtKB-KW"/>
</dbReference>
<comment type="caution">
    <text evidence="2">The sequence shown here is derived from an EMBL/GenBank/DDBJ whole genome shotgun (WGS) entry which is preliminary data.</text>
</comment>
<protein>
    <submittedName>
        <fullName evidence="2">DNA-binding CsgD family transcriptional regulator</fullName>
    </submittedName>
</protein>
<dbReference type="RefSeq" id="WP_183321573.1">
    <property type="nucleotide sequence ID" value="NZ_JACHVQ010000002.1"/>
</dbReference>
<dbReference type="CDD" id="cd06170">
    <property type="entry name" value="LuxR_C_like"/>
    <property type="match status" value="1"/>
</dbReference>
<dbReference type="InterPro" id="IPR000792">
    <property type="entry name" value="Tscrpt_reg_LuxR_C"/>
</dbReference>
<dbReference type="InterPro" id="IPR036388">
    <property type="entry name" value="WH-like_DNA-bd_sf"/>
</dbReference>
<dbReference type="SUPFAM" id="SSF46894">
    <property type="entry name" value="C-terminal effector domain of the bipartite response regulators"/>
    <property type="match status" value="1"/>
</dbReference>
<gene>
    <name evidence="2" type="ORF">FHU39_003253</name>
</gene>
<dbReference type="SMART" id="SM00421">
    <property type="entry name" value="HTH_LUXR"/>
    <property type="match status" value="1"/>
</dbReference>
<organism evidence="2 3">
    <name type="scientific">Flexivirga oryzae</name>
    <dbReference type="NCBI Taxonomy" id="1794944"/>
    <lineage>
        <taxon>Bacteria</taxon>
        <taxon>Bacillati</taxon>
        <taxon>Actinomycetota</taxon>
        <taxon>Actinomycetes</taxon>
        <taxon>Micrococcales</taxon>
        <taxon>Dermacoccaceae</taxon>
        <taxon>Flexivirga</taxon>
    </lineage>
</organism>
<dbReference type="InterPro" id="IPR016032">
    <property type="entry name" value="Sig_transdc_resp-reg_C-effctor"/>
</dbReference>
<feature type="domain" description="HTH luxR-type" evidence="1">
    <location>
        <begin position="269"/>
        <end position="330"/>
    </location>
</feature>
<dbReference type="EMBL" id="JACHVQ010000002">
    <property type="protein sequence ID" value="MBB2893235.1"/>
    <property type="molecule type" value="Genomic_DNA"/>
</dbReference>
<dbReference type="Pfam" id="PF00196">
    <property type="entry name" value="GerE"/>
    <property type="match status" value="1"/>
</dbReference>
<evidence type="ECO:0000313" key="3">
    <source>
        <dbReference type="Proteomes" id="UP000559182"/>
    </source>
</evidence>
<sequence>MGCRSDDSTAPDSDPDGLGPGARALYASLIEHVGDLTKAAATLADTDIDEALNVLVRLHLVHRSGEDRFEALSPSEAAEEVLGPREARVHQELRDCADLRAELRELAPLYRDATRVSEVLASSELLTDGGEVRDRMGEIRDGVRQCIYSAHPTMATPEVLKSAVEEDGEMLRRGIVFRDLYTHTARRYHHSLQYLKSMAEMGAEIRTASIIPARMVLIDRSFALIPAPTMGASAALVRDQAVVDYLHLIFEFLWERGQDFSDTTDEGDDYVPFEIQTAILHELAEGRTDEAIARRLGISSRTLRRHLSQLFESLGVDTRFQLGIAAVRRGLLSSDYEDPGAAPPV</sequence>
<dbReference type="GO" id="GO:0006355">
    <property type="term" value="P:regulation of DNA-templated transcription"/>
    <property type="evidence" value="ECO:0007669"/>
    <property type="project" value="InterPro"/>
</dbReference>
<dbReference type="PANTHER" id="PTHR34293">
    <property type="entry name" value="HTH-TYPE TRANSCRIPTIONAL REGULATOR TRMBL2"/>
    <property type="match status" value="1"/>
</dbReference>
<evidence type="ECO:0000259" key="1">
    <source>
        <dbReference type="PROSITE" id="PS50043"/>
    </source>
</evidence>
<keyword evidence="2" id="KW-0238">DNA-binding</keyword>
<dbReference type="PROSITE" id="PS50043">
    <property type="entry name" value="HTH_LUXR_2"/>
    <property type="match status" value="1"/>
</dbReference>
<dbReference type="PANTHER" id="PTHR34293:SF1">
    <property type="entry name" value="HTH-TYPE TRANSCRIPTIONAL REGULATOR TRMBL2"/>
    <property type="match status" value="1"/>
</dbReference>
<dbReference type="Proteomes" id="UP000559182">
    <property type="component" value="Unassembled WGS sequence"/>
</dbReference>
<name>A0A839NDI2_9MICO</name>
<dbReference type="InterPro" id="IPR051797">
    <property type="entry name" value="TrmB-like"/>
</dbReference>
<evidence type="ECO:0000313" key="2">
    <source>
        <dbReference type="EMBL" id="MBB2893235.1"/>
    </source>
</evidence>
<proteinExistence type="predicted"/>
<keyword evidence="3" id="KW-1185">Reference proteome</keyword>
<dbReference type="Gene3D" id="1.10.10.10">
    <property type="entry name" value="Winged helix-like DNA-binding domain superfamily/Winged helix DNA-binding domain"/>
    <property type="match status" value="1"/>
</dbReference>
<accession>A0A839NDI2</accession>
<dbReference type="AlphaFoldDB" id="A0A839NDI2"/>
<reference evidence="2 3" key="1">
    <citation type="submission" date="2020-08" db="EMBL/GenBank/DDBJ databases">
        <title>Sequencing the genomes of 1000 actinobacteria strains.</title>
        <authorList>
            <person name="Klenk H.-P."/>
        </authorList>
    </citation>
    <scope>NUCLEOTIDE SEQUENCE [LARGE SCALE GENOMIC DNA]</scope>
    <source>
        <strain evidence="2 3">DSM 105369</strain>
    </source>
</reference>